<evidence type="ECO:0000256" key="1">
    <source>
        <dbReference type="ARBA" id="ARBA00000877"/>
    </source>
</evidence>
<protein>
    <recommendedName>
        <fullName evidence="6">DAC domain-containing protein</fullName>
    </recommendedName>
</protein>
<dbReference type="InterPro" id="IPR014499">
    <property type="entry name" value="DAC_DacZ"/>
</dbReference>
<evidence type="ECO:0000313" key="8">
    <source>
        <dbReference type="Proteomes" id="UP001162891"/>
    </source>
</evidence>
<organism evidence="7 8">
    <name type="scientific">Anaeromyxobacter oryzae</name>
    <dbReference type="NCBI Taxonomy" id="2918170"/>
    <lineage>
        <taxon>Bacteria</taxon>
        <taxon>Pseudomonadati</taxon>
        <taxon>Myxococcota</taxon>
        <taxon>Myxococcia</taxon>
        <taxon>Myxococcales</taxon>
        <taxon>Cystobacterineae</taxon>
        <taxon>Anaeromyxobacteraceae</taxon>
        <taxon>Anaeromyxobacter</taxon>
    </lineage>
</organism>
<dbReference type="InterPro" id="IPR050338">
    <property type="entry name" value="DisA"/>
</dbReference>
<dbReference type="SUPFAM" id="SSF143597">
    <property type="entry name" value="YojJ-like"/>
    <property type="match status" value="1"/>
</dbReference>
<dbReference type="Pfam" id="PF02457">
    <property type="entry name" value="DAC"/>
    <property type="match status" value="1"/>
</dbReference>
<dbReference type="InterPro" id="IPR003390">
    <property type="entry name" value="DNA_integrity_scan_DisA_N"/>
</dbReference>
<accession>A0ABN6MQ59</accession>
<gene>
    <name evidence="7" type="ORF">AMOR_08290</name>
</gene>
<name>A0ABN6MQ59_9BACT</name>
<evidence type="ECO:0000313" key="7">
    <source>
        <dbReference type="EMBL" id="BDG01833.1"/>
    </source>
</evidence>
<evidence type="ECO:0000259" key="6">
    <source>
        <dbReference type="PROSITE" id="PS51794"/>
    </source>
</evidence>
<dbReference type="PANTHER" id="PTHR34185:SF1">
    <property type="entry name" value="DIADENYLATE CYCLASE"/>
    <property type="match status" value="1"/>
</dbReference>
<dbReference type="HAMAP" id="MF_00840">
    <property type="entry name" value="DacZ"/>
    <property type="match status" value="1"/>
</dbReference>
<feature type="domain" description="DAC" evidence="6">
    <location>
        <begin position="125"/>
        <end position="289"/>
    </location>
</feature>
<dbReference type="PANTHER" id="PTHR34185">
    <property type="entry name" value="DIADENYLATE CYCLASE"/>
    <property type="match status" value="1"/>
</dbReference>
<keyword evidence="8" id="KW-1185">Reference proteome</keyword>
<evidence type="ECO:0000256" key="3">
    <source>
        <dbReference type="ARBA" id="ARBA00022695"/>
    </source>
</evidence>
<reference evidence="8" key="1">
    <citation type="journal article" date="2022" name="Int. J. Syst. Evol. Microbiol.">
        <title>Anaeromyxobacter oryzae sp. nov., Anaeromyxobacter diazotrophicus sp. nov. and Anaeromyxobacter paludicola sp. nov., isolated from paddy soils.</title>
        <authorList>
            <person name="Itoh H."/>
            <person name="Xu Z."/>
            <person name="Mise K."/>
            <person name="Masuda Y."/>
            <person name="Ushijima N."/>
            <person name="Hayakawa C."/>
            <person name="Shiratori Y."/>
            <person name="Senoo K."/>
        </authorList>
    </citation>
    <scope>NUCLEOTIDE SEQUENCE [LARGE SCALE GENOMIC DNA]</scope>
    <source>
        <strain evidence="8">Red232</strain>
    </source>
</reference>
<dbReference type="InterPro" id="IPR036888">
    <property type="entry name" value="DNA_integrity_DisA_N_sf"/>
</dbReference>
<keyword evidence="3" id="KW-0548">Nucleotidyltransferase</keyword>
<keyword evidence="5" id="KW-0067">ATP-binding</keyword>
<evidence type="ECO:0000256" key="5">
    <source>
        <dbReference type="ARBA" id="ARBA00022840"/>
    </source>
</evidence>
<dbReference type="Proteomes" id="UP001162891">
    <property type="component" value="Chromosome"/>
</dbReference>
<dbReference type="EMBL" id="AP025591">
    <property type="protein sequence ID" value="BDG01833.1"/>
    <property type="molecule type" value="Genomic_DNA"/>
</dbReference>
<dbReference type="PROSITE" id="PS51794">
    <property type="entry name" value="DAC"/>
    <property type="match status" value="1"/>
</dbReference>
<evidence type="ECO:0000256" key="4">
    <source>
        <dbReference type="ARBA" id="ARBA00022741"/>
    </source>
</evidence>
<keyword evidence="2" id="KW-0808">Transferase</keyword>
<keyword evidence="4" id="KW-0547">Nucleotide-binding</keyword>
<dbReference type="RefSeq" id="WP_248358710.1">
    <property type="nucleotide sequence ID" value="NZ_AP025591.1"/>
</dbReference>
<comment type="catalytic activity">
    <reaction evidence="1">
        <text>2 ATP = 3',3'-c-di-AMP + 2 diphosphate</text>
        <dbReference type="Rhea" id="RHEA:35655"/>
        <dbReference type="ChEBI" id="CHEBI:30616"/>
        <dbReference type="ChEBI" id="CHEBI:33019"/>
        <dbReference type="ChEBI" id="CHEBI:71500"/>
        <dbReference type="EC" id="2.7.7.85"/>
    </reaction>
</comment>
<proteinExistence type="inferred from homology"/>
<evidence type="ECO:0000256" key="2">
    <source>
        <dbReference type="ARBA" id="ARBA00022679"/>
    </source>
</evidence>
<dbReference type="Gene3D" id="3.40.1700.10">
    <property type="entry name" value="DNA integrity scanning protein, DisA, N-terminal domain"/>
    <property type="match status" value="1"/>
</dbReference>
<sequence>MPEGKFDREFLRGALVLMSRSEVDRLLYVSDHPLSTAELRGRPVKRKLVYAVTSDGLVNQLKAKKYTTVMIPPYDYTRIEKIKVAVVAAQSAGLLKDGDTVLALAGPGNDKVMDTLVKVTIGSEDPEEKIRVDTLGLPPEFSSQVVESLIHTAMEIGAEGYEGRPVGTIIVIGDSTAVMEKSRQLILNPFQGISEAERNALDPPIREAVKTFSALDGAFIIREDGVVLAAGRYLLTMSRDVKLPMGLGARHSAAASISAESKAVAITVSQTTGTVRVFKEGEIALELRQKLRRV</sequence>